<name>A0A2A6BT50_PRIPA</name>
<keyword evidence="2" id="KW-1185">Reference proteome</keyword>
<reference evidence="1" key="2">
    <citation type="submission" date="2022-06" db="UniProtKB">
        <authorList>
            <consortium name="EnsemblMetazoa"/>
        </authorList>
    </citation>
    <scope>IDENTIFICATION</scope>
    <source>
        <strain evidence="1">PS312</strain>
    </source>
</reference>
<evidence type="ECO:0000313" key="2">
    <source>
        <dbReference type="Proteomes" id="UP000005239"/>
    </source>
</evidence>
<accession>A0A8R1UJI1</accession>
<proteinExistence type="predicted"/>
<reference evidence="2" key="1">
    <citation type="journal article" date="2008" name="Nat. Genet.">
        <title>The Pristionchus pacificus genome provides a unique perspective on nematode lifestyle and parasitism.</title>
        <authorList>
            <person name="Dieterich C."/>
            <person name="Clifton S.W."/>
            <person name="Schuster L.N."/>
            <person name="Chinwalla A."/>
            <person name="Delehaunty K."/>
            <person name="Dinkelacker I."/>
            <person name="Fulton L."/>
            <person name="Fulton R."/>
            <person name="Godfrey J."/>
            <person name="Minx P."/>
            <person name="Mitreva M."/>
            <person name="Roeseler W."/>
            <person name="Tian H."/>
            <person name="Witte H."/>
            <person name="Yang S.P."/>
            <person name="Wilson R.K."/>
            <person name="Sommer R.J."/>
        </authorList>
    </citation>
    <scope>NUCLEOTIDE SEQUENCE [LARGE SCALE GENOMIC DNA]</scope>
    <source>
        <strain evidence="2">PS312</strain>
    </source>
</reference>
<evidence type="ECO:0000313" key="1">
    <source>
        <dbReference type="EnsemblMetazoa" id="PPA33796.1"/>
    </source>
</evidence>
<protein>
    <submittedName>
        <fullName evidence="1">Uncharacterized protein</fullName>
    </submittedName>
</protein>
<dbReference type="EnsemblMetazoa" id="PPA33796.1">
    <property type="protein sequence ID" value="PPA33796.1"/>
    <property type="gene ID" value="WBGene00272165"/>
</dbReference>
<accession>A0A2A6BT50</accession>
<sequence length="84" mass="9018">MCAFLAGSIEQISEGKYYLKSHHNTYIGVTGCDGIGSNSVSVRSAPHATLCEQWSIERHGDKPLALFGQCVEAIACTQLIADFA</sequence>
<organism evidence="1 2">
    <name type="scientific">Pristionchus pacificus</name>
    <name type="common">Parasitic nematode worm</name>
    <dbReference type="NCBI Taxonomy" id="54126"/>
    <lineage>
        <taxon>Eukaryota</taxon>
        <taxon>Metazoa</taxon>
        <taxon>Ecdysozoa</taxon>
        <taxon>Nematoda</taxon>
        <taxon>Chromadorea</taxon>
        <taxon>Rhabditida</taxon>
        <taxon>Rhabditina</taxon>
        <taxon>Diplogasteromorpha</taxon>
        <taxon>Diplogasteroidea</taxon>
        <taxon>Neodiplogasteridae</taxon>
        <taxon>Pristionchus</taxon>
    </lineage>
</organism>
<dbReference type="Proteomes" id="UP000005239">
    <property type="component" value="Unassembled WGS sequence"/>
</dbReference>
<dbReference type="AlphaFoldDB" id="A0A2A6BT50"/>
<gene>
    <name evidence="1" type="primary">WBGene00272165</name>
</gene>